<comment type="subcellular location">
    <subcellularLocation>
        <location evidence="4">Mitochondrion</location>
    </subcellularLocation>
</comment>
<dbReference type="InterPro" id="IPR001816">
    <property type="entry name" value="Transl_elong_EFTs/EF1B"/>
</dbReference>
<dbReference type="PROSITE" id="PS01127">
    <property type="entry name" value="EF_TS_2"/>
    <property type="match status" value="1"/>
</dbReference>
<comment type="similarity">
    <text evidence="1 4">Belongs to the EF-Ts family.</text>
</comment>
<dbReference type="GO" id="GO:0003746">
    <property type="term" value="F:translation elongation factor activity"/>
    <property type="evidence" value="ECO:0007669"/>
    <property type="project" value="UniProtKB-UniRule"/>
</dbReference>
<name>A0A2G5BD87_COERN</name>
<dbReference type="InterPro" id="IPR018101">
    <property type="entry name" value="Transl_elong_Ts_CS"/>
</dbReference>
<dbReference type="GO" id="GO:0005739">
    <property type="term" value="C:mitochondrion"/>
    <property type="evidence" value="ECO:0007669"/>
    <property type="project" value="UniProtKB-SubCell"/>
</dbReference>
<dbReference type="PANTHER" id="PTHR11741">
    <property type="entry name" value="ELONGATION FACTOR TS"/>
    <property type="match status" value="1"/>
</dbReference>
<dbReference type="Pfam" id="PF00889">
    <property type="entry name" value="EF_TS"/>
    <property type="match status" value="1"/>
</dbReference>
<proteinExistence type="inferred from homology"/>
<dbReference type="PANTHER" id="PTHR11741:SF0">
    <property type="entry name" value="ELONGATION FACTOR TS, MITOCHONDRIAL"/>
    <property type="match status" value="1"/>
</dbReference>
<evidence type="ECO:0000256" key="1">
    <source>
        <dbReference type="ARBA" id="ARBA00005532"/>
    </source>
</evidence>
<evidence type="ECO:0000256" key="4">
    <source>
        <dbReference type="HAMAP-Rule" id="MF_03135"/>
    </source>
</evidence>
<dbReference type="HAMAP" id="MF_00050">
    <property type="entry name" value="EF_Ts"/>
    <property type="match status" value="1"/>
</dbReference>
<dbReference type="Gene3D" id="3.30.479.20">
    <property type="entry name" value="Elongation factor Ts, dimerisation domain"/>
    <property type="match status" value="2"/>
</dbReference>
<accession>A0A2G5BD87</accession>
<evidence type="ECO:0000259" key="5">
    <source>
        <dbReference type="Pfam" id="PF00889"/>
    </source>
</evidence>
<keyword evidence="4" id="KW-0496">Mitochondrion</keyword>
<sequence>MSLVHIPLLYRLLSGVPRGTRTYASKVDIGALKRLRQLNPVALSKAKEALLKTDNDVDKAAEWLDKDALAAGTQKAEKVKDRIATEGGIAVHVNDTHTAASIIELGCETDFVARNAKFVDLASSIARAGVGFAKVEAGARETLVNIEISSLAAKLVGSRTVADAITESIGRLGENIVLRRAAVIGSPDVDDSVVIGGYVHGGVSGNNGGSAGRIGGLVALHSTSCGGKHRDTLRQLAKRLAQQVVGYGPRYATHKEWESARAAGTDQACDPETTVLEAQPFLFGGGTVAEVLAQHSRTLGAPIGVASFTRLRCGEGIEKPTTSDFAQEVRKQLL</sequence>
<reference evidence="6 7" key="1">
    <citation type="journal article" date="2015" name="Genome Biol. Evol.">
        <title>Phylogenomic analyses indicate that early fungi evolved digesting cell walls of algal ancestors of land plants.</title>
        <authorList>
            <person name="Chang Y."/>
            <person name="Wang S."/>
            <person name="Sekimoto S."/>
            <person name="Aerts A.L."/>
            <person name="Choi C."/>
            <person name="Clum A."/>
            <person name="LaButti K.M."/>
            <person name="Lindquist E.A."/>
            <person name="Yee Ngan C."/>
            <person name="Ohm R.A."/>
            <person name="Salamov A.A."/>
            <person name="Grigoriev I.V."/>
            <person name="Spatafora J.W."/>
            <person name="Berbee M.L."/>
        </authorList>
    </citation>
    <scope>NUCLEOTIDE SEQUENCE [LARGE SCALE GENOMIC DNA]</scope>
    <source>
        <strain evidence="6 7">NRRL 1564</strain>
    </source>
</reference>
<gene>
    <name evidence="4" type="primary">TSF1</name>
    <name evidence="6" type="ORF">COEREDRAFT_41467</name>
</gene>
<dbReference type="AlphaFoldDB" id="A0A2G5BD87"/>
<dbReference type="STRING" id="763665.A0A2G5BD87"/>
<dbReference type="InterPro" id="IPR014039">
    <property type="entry name" value="Transl_elong_EFTs/EF1B_dimer"/>
</dbReference>
<evidence type="ECO:0000256" key="2">
    <source>
        <dbReference type="ARBA" id="ARBA00022768"/>
    </source>
</evidence>
<dbReference type="OrthoDB" id="277235at2759"/>
<organism evidence="6 7">
    <name type="scientific">Coemansia reversa (strain ATCC 12441 / NRRL 1564)</name>
    <dbReference type="NCBI Taxonomy" id="763665"/>
    <lineage>
        <taxon>Eukaryota</taxon>
        <taxon>Fungi</taxon>
        <taxon>Fungi incertae sedis</taxon>
        <taxon>Zoopagomycota</taxon>
        <taxon>Kickxellomycotina</taxon>
        <taxon>Kickxellomycetes</taxon>
        <taxon>Kickxellales</taxon>
        <taxon>Kickxellaceae</taxon>
        <taxon>Coemansia</taxon>
    </lineage>
</organism>
<dbReference type="SUPFAM" id="SSF46934">
    <property type="entry name" value="UBA-like"/>
    <property type="match status" value="1"/>
</dbReference>
<dbReference type="Proteomes" id="UP000242474">
    <property type="component" value="Unassembled WGS sequence"/>
</dbReference>
<dbReference type="SUPFAM" id="SSF54713">
    <property type="entry name" value="Elongation factor Ts (EF-Ts), dimerisation domain"/>
    <property type="match status" value="2"/>
</dbReference>
<dbReference type="GO" id="GO:0070125">
    <property type="term" value="P:mitochondrial translational elongation"/>
    <property type="evidence" value="ECO:0007669"/>
    <property type="project" value="TreeGrafter"/>
</dbReference>
<evidence type="ECO:0000256" key="3">
    <source>
        <dbReference type="ARBA" id="ARBA00022917"/>
    </source>
</evidence>
<keyword evidence="7" id="KW-1185">Reference proteome</keyword>
<dbReference type="InterPro" id="IPR036402">
    <property type="entry name" value="EF-Ts_dimer_sf"/>
</dbReference>
<evidence type="ECO:0000313" key="6">
    <source>
        <dbReference type="EMBL" id="PIA16971.1"/>
    </source>
</evidence>
<comment type="function">
    <text evidence="4">Associates with the EF-Tu.GDP complex and induces the exchange of GDP to GTP. It remains bound to the aminoacyl-tRNA.EF-Tu.GTP complex up to the GTP hydrolysis stage on the ribosome.</text>
</comment>
<keyword evidence="3 4" id="KW-0648">Protein biosynthesis</keyword>
<dbReference type="InterPro" id="IPR009060">
    <property type="entry name" value="UBA-like_sf"/>
</dbReference>
<dbReference type="EMBL" id="KZ303496">
    <property type="protein sequence ID" value="PIA16971.1"/>
    <property type="molecule type" value="Genomic_DNA"/>
</dbReference>
<feature type="domain" description="Translation elongation factor EFTs/EF1B dimerisation" evidence="5">
    <location>
        <begin position="100"/>
        <end position="258"/>
    </location>
</feature>
<dbReference type="Gene3D" id="1.10.8.10">
    <property type="entry name" value="DNA helicase RuvA subunit, C-terminal domain"/>
    <property type="match status" value="1"/>
</dbReference>
<evidence type="ECO:0000313" key="7">
    <source>
        <dbReference type="Proteomes" id="UP000242474"/>
    </source>
</evidence>
<keyword evidence="2 4" id="KW-0251">Elongation factor</keyword>
<protein>
    <recommendedName>
        <fullName evidence="4">Elongation factor Ts, mitochondrial</fullName>
        <shortName evidence="4">EF-Ts</shortName>
        <shortName evidence="4">EF-TsMt</shortName>
    </recommendedName>
</protein>